<dbReference type="EMBL" id="JBHUMM010000002">
    <property type="protein sequence ID" value="MFD2670330.1"/>
    <property type="molecule type" value="Genomic_DNA"/>
</dbReference>
<dbReference type="PANTHER" id="PTHR40072:SF1">
    <property type="entry name" value="MOLYBDOPTERIN-GUANINE DINUCLEOTIDE BIOSYNTHESIS ADAPTER PROTEIN"/>
    <property type="match status" value="1"/>
</dbReference>
<evidence type="ECO:0000313" key="4">
    <source>
        <dbReference type="Proteomes" id="UP001597497"/>
    </source>
</evidence>
<dbReference type="Gene3D" id="3.40.50.300">
    <property type="entry name" value="P-loop containing nucleotide triphosphate hydrolases"/>
    <property type="match status" value="1"/>
</dbReference>
<evidence type="ECO:0000313" key="3">
    <source>
        <dbReference type="EMBL" id="MFD2670330.1"/>
    </source>
</evidence>
<dbReference type="SUPFAM" id="SSF52540">
    <property type="entry name" value="P-loop containing nucleoside triphosphate hydrolases"/>
    <property type="match status" value="1"/>
</dbReference>
<keyword evidence="4" id="KW-1185">Reference proteome</keyword>
<comment type="caution">
    <text evidence="3">The sequence shown here is derived from an EMBL/GenBank/DDBJ whole genome shotgun (WGS) entry which is preliminary data.</text>
</comment>
<organism evidence="3 4">
    <name type="scientific">Marinicrinis sediminis</name>
    <dbReference type="NCBI Taxonomy" id="1652465"/>
    <lineage>
        <taxon>Bacteria</taxon>
        <taxon>Bacillati</taxon>
        <taxon>Bacillota</taxon>
        <taxon>Bacilli</taxon>
        <taxon>Bacillales</taxon>
        <taxon>Paenibacillaceae</taxon>
    </lineage>
</organism>
<feature type="region of interest" description="Disordered" evidence="1">
    <location>
        <begin position="170"/>
        <end position="201"/>
    </location>
</feature>
<sequence length="201" mass="22636">MELQLVGFSNSGKTTLIQYLTRELTKQGYRIGVIKHHHLPVPLDTPGKDSTTFLAAGAKATALLSPLEMKVQVARPYSLREMIANMYGVYGALDLLFIEGFKTESLPKLLLVRTKEEYQQLKTCLNIQGVAVWPTFKCEAHLLEGRPLFSVQQPEDLLIWVQQRLHQEQSSRLPTSTKPHDARDRTPPIPLFKSSESPVEG</sequence>
<reference evidence="4" key="1">
    <citation type="journal article" date="2019" name="Int. J. Syst. Evol. Microbiol.">
        <title>The Global Catalogue of Microorganisms (GCM) 10K type strain sequencing project: providing services to taxonomists for standard genome sequencing and annotation.</title>
        <authorList>
            <consortium name="The Broad Institute Genomics Platform"/>
            <consortium name="The Broad Institute Genome Sequencing Center for Infectious Disease"/>
            <person name="Wu L."/>
            <person name="Ma J."/>
        </authorList>
    </citation>
    <scope>NUCLEOTIDE SEQUENCE [LARGE SCALE GENOMIC DNA]</scope>
    <source>
        <strain evidence="4">KCTC 33676</strain>
    </source>
</reference>
<evidence type="ECO:0000256" key="1">
    <source>
        <dbReference type="SAM" id="MobiDB-lite"/>
    </source>
</evidence>
<dbReference type="PANTHER" id="PTHR40072">
    <property type="entry name" value="MOLYBDOPTERIN-GUANINE DINUCLEOTIDE BIOSYNTHESIS ADAPTER PROTEIN-RELATED"/>
    <property type="match status" value="1"/>
</dbReference>
<name>A0ABW5R5L0_9BACL</name>
<evidence type="ECO:0000259" key="2">
    <source>
        <dbReference type="Pfam" id="PF03205"/>
    </source>
</evidence>
<dbReference type="NCBIfam" id="TIGR00176">
    <property type="entry name" value="mobB"/>
    <property type="match status" value="1"/>
</dbReference>
<dbReference type="Pfam" id="PF03205">
    <property type="entry name" value="MobB"/>
    <property type="match status" value="1"/>
</dbReference>
<accession>A0ABW5R5L0</accession>
<dbReference type="InterPro" id="IPR004435">
    <property type="entry name" value="MobB_dom"/>
</dbReference>
<dbReference type="InterPro" id="IPR027417">
    <property type="entry name" value="P-loop_NTPase"/>
</dbReference>
<dbReference type="RefSeq" id="WP_379927693.1">
    <property type="nucleotide sequence ID" value="NZ_JBHUMM010000002.1"/>
</dbReference>
<proteinExistence type="predicted"/>
<dbReference type="Proteomes" id="UP001597497">
    <property type="component" value="Unassembled WGS sequence"/>
</dbReference>
<protein>
    <submittedName>
        <fullName evidence="3">Molybdopterin-guanine dinucleotide biosynthesis protein B</fullName>
    </submittedName>
</protein>
<gene>
    <name evidence="3" type="primary">mobB</name>
    <name evidence="3" type="ORF">ACFSUC_01760</name>
</gene>
<feature type="domain" description="Molybdopterin-guanine dinucleotide biosynthesis protein B (MobB)" evidence="2">
    <location>
        <begin position="3"/>
        <end position="122"/>
    </location>
</feature>
<dbReference type="InterPro" id="IPR052539">
    <property type="entry name" value="MGD_biosynthesis_adapter"/>
</dbReference>
<dbReference type="CDD" id="cd03116">
    <property type="entry name" value="MobB"/>
    <property type="match status" value="1"/>
</dbReference>